<evidence type="ECO:0000256" key="8">
    <source>
        <dbReference type="RuleBase" id="RU361135"/>
    </source>
</evidence>
<keyword evidence="10" id="KW-1185">Reference proteome</keyword>
<dbReference type="Pfam" id="PF00765">
    <property type="entry name" value="Autoind_synth"/>
    <property type="match status" value="1"/>
</dbReference>
<dbReference type="AlphaFoldDB" id="A0A1X7BQC9"/>
<dbReference type="EC" id="2.3.1.184" evidence="1 8"/>
<dbReference type="PANTHER" id="PTHR39322:SF1">
    <property type="entry name" value="ISOVALERYL-HOMOSERINE LACTONE SYNTHASE"/>
    <property type="match status" value="1"/>
</dbReference>
<evidence type="ECO:0000313" key="9">
    <source>
        <dbReference type="EMBL" id="SMC11791.1"/>
    </source>
</evidence>
<accession>A0A1X7BQC9</accession>
<name>A0A1X7BQC9_9RHOB</name>
<dbReference type="InterPro" id="IPR018311">
    <property type="entry name" value="Autoind_synth_CS"/>
</dbReference>
<dbReference type="GO" id="GO:0061579">
    <property type="term" value="F:N-acyl homoserine lactone synthase activity"/>
    <property type="evidence" value="ECO:0007669"/>
    <property type="project" value="UniProtKB-UniRule"/>
</dbReference>
<organism evidence="9 10">
    <name type="scientific">Roseovarius aestuarii</name>
    <dbReference type="NCBI Taxonomy" id="475083"/>
    <lineage>
        <taxon>Bacteria</taxon>
        <taxon>Pseudomonadati</taxon>
        <taxon>Pseudomonadota</taxon>
        <taxon>Alphaproteobacteria</taxon>
        <taxon>Rhodobacterales</taxon>
        <taxon>Roseobacteraceae</taxon>
        <taxon>Roseovarius</taxon>
    </lineage>
</organism>
<dbReference type="GO" id="GO:0007165">
    <property type="term" value="P:signal transduction"/>
    <property type="evidence" value="ECO:0007669"/>
    <property type="project" value="TreeGrafter"/>
</dbReference>
<reference evidence="9 10" key="1">
    <citation type="submission" date="2017-03" db="EMBL/GenBank/DDBJ databases">
        <authorList>
            <person name="Afonso C.L."/>
            <person name="Miller P.J."/>
            <person name="Scott M.A."/>
            <person name="Spackman E."/>
            <person name="Goraichik I."/>
            <person name="Dimitrov K.M."/>
            <person name="Suarez D.L."/>
            <person name="Swayne D.E."/>
        </authorList>
    </citation>
    <scope>NUCLEOTIDE SEQUENCE [LARGE SCALE GENOMIC DNA]</scope>
    <source>
        <strain evidence="9 10">CECT 7745</strain>
    </source>
</reference>
<keyword evidence="3 8" id="KW-0808">Transferase</keyword>
<dbReference type="SUPFAM" id="SSF55729">
    <property type="entry name" value="Acyl-CoA N-acyltransferases (Nat)"/>
    <property type="match status" value="1"/>
</dbReference>
<dbReference type="Gene3D" id="3.40.630.30">
    <property type="match status" value="1"/>
</dbReference>
<evidence type="ECO:0000256" key="2">
    <source>
        <dbReference type="ARBA" id="ARBA00022654"/>
    </source>
</evidence>
<dbReference type="EMBL" id="FWXB01000004">
    <property type="protein sequence ID" value="SMC11791.1"/>
    <property type="molecule type" value="Genomic_DNA"/>
</dbReference>
<comment type="similarity">
    <text evidence="7 8">Belongs to the autoinducer synthase family.</text>
</comment>
<evidence type="ECO:0000256" key="5">
    <source>
        <dbReference type="ARBA" id="ARBA00022929"/>
    </source>
</evidence>
<dbReference type="Proteomes" id="UP000193224">
    <property type="component" value="Unassembled WGS sequence"/>
</dbReference>
<gene>
    <name evidence="9" type="primary">lasI_2</name>
    <name evidence="9" type="ORF">ROA7745_01610</name>
</gene>
<comment type="catalytic activity">
    <reaction evidence="6 8">
        <text>a fatty acyl-[ACP] + S-adenosyl-L-methionine = an N-acyl-L-homoserine lactone + S-methyl-5'-thioadenosine + holo-[ACP] + H(+)</text>
        <dbReference type="Rhea" id="RHEA:10096"/>
        <dbReference type="Rhea" id="RHEA-COMP:9685"/>
        <dbReference type="Rhea" id="RHEA-COMP:14125"/>
        <dbReference type="ChEBI" id="CHEBI:15378"/>
        <dbReference type="ChEBI" id="CHEBI:17509"/>
        <dbReference type="ChEBI" id="CHEBI:55474"/>
        <dbReference type="ChEBI" id="CHEBI:59789"/>
        <dbReference type="ChEBI" id="CHEBI:64479"/>
        <dbReference type="ChEBI" id="CHEBI:138651"/>
        <dbReference type="EC" id="2.3.1.184"/>
    </reaction>
</comment>
<dbReference type="OrthoDB" id="6169313at2"/>
<sequence length="270" mass="29827">MILVIDALNKHKFPEIMREMFELRARVFGDRMGWDVTIKDGMERDKFDDMDPSYAVGLNDEGQVVSCVRALQTTGPHMLADVFSAILNGEPPLRSATLWESTRFCVDTKRLARGKGRSSVSYATCELMIASLEAAKEAGVTDIVTVIDPLMDRILKRSGNTPYGYVGKQADMGKVPALAALLDCTEERIARIRAFADIHHDVFIAEDEIVAAENYQPAAQPVDASERVIDLKGYCAEQIDAATTDHERGAALALQQVLFDKFHSTRACNA</sequence>
<evidence type="ECO:0000256" key="1">
    <source>
        <dbReference type="ARBA" id="ARBA00012340"/>
    </source>
</evidence>
<dbReference type="PROSITE" id="PS51187">
    <property type="entry name" value="AUTOINDUCER_SYNTH_2"/>
    <property type="match status" value="1"/>
</dbReference>
<evidence type="ECO:0000256" key="3">
    <source>
        <dbReference type="ARBA" id="ARBA00022679"/>
    </source>
</evidence>
<proteinExistence type="inferred from homology"/>
<evidence type="ECO:0000256" key="4">
    <source>
        <dbReference type="ARBA" id="ARBA00022691"/>
    </source>
</evidence>
<dbReference type="GO" id="GO:0009372">
    <property type="term" value="P:quorum sensing"/>
    <property type="evidence" value="ECO:0007669"/>
    <property type="project" value="UniProtKB-UniRule"/>
</dbReference>
<dbReference type="PANTHER" id="PTHR39322">
    <property type="entry name" value="ACYL-HOMOSERINE-LACTONE SYNTHASE"/>
    <property type="match status" value="1"/>
</dbReference>
<dbReference type="PRINTS" id="PR01549">
    <property type="entry name" value="AUTOINDCRSYN"/>
</dbReference>
<dbReference type="RefSeq" id="WP_085799743.1">
    <property type="nucleotide sequence ID" value="NZ_FWXB01000004.1"/>
</dbReference>
<dbReference type="InterPro" id="IPR001690">
    <property type="entry name" value="Autoind_synthase"/>
</dbReference>
<keyword evidence="5 7" id="KW-0071">Autoinducer synthesis</keyword>
<dbReference type="InterPro" id="IPR016181">
    <property type="entry name" value="Acyl_CoA_acyltransferase"/>
</dbReference>
<keyword evidence="9" id="KW-0012">Acyltransferase</keyword>
<evidence type="ECO:0000256" key="6">
    <source>
        <dbReference type="ARBA" id="ARBA00048576"/>
    </source>
</evidence>
<evidence type="ECO:0000256" key="7">
    <source>
        <dbReference type="PROSITE-ProRule" id="PRU00533"/>
    </source>
</evidence>
<keyword evidence="4 8" id="KW-0949">S-adenosyl-L-methionine</keyword>
<dbReference type="PROSITE" id="PS00949">
    <property type="entry name" value="AUTOINDUCER_SYNTH_1"/>
    <property type="match status" value="1"/>
</dbReference>
<keyword evidence="2 7" id="KW-0673">Quorum sensing</keyword>
<evidence type="ECO:0000313" key="10">
    <source>
        <dbReference type="Proteomes" id="UP000193224"/>
    </source>
</evidence>
<protein>
    <recommendedName>
        <fullName evidence="1 8">Acyl-homoserine-lactone synthase</fullName>
        <ecNumber evidence="1 8">2.3.1.184</ecNumber>
    </recommendedName>
    <alternativeName>
        <fullName evidence="8">Autoinducer synthesis protein</fullName>
    </alternativeName>
</protein>